<name>A0ABQ9VVC2_SAGOE</name>
<feature type="compositionally biased region" description="Polar residues" evidence="1">
    <location>
        <begin position="163"/>
        <end position="183"/>
    </location>
</feature>
<gene>
    <name evidence="2" type="primary">C2CD3_1</name>
    <name evidence="2" type="ORF">P7K49_007543</name>
</gene>
<dbReference type="PANTHER" id="PTHR21254:SF1">
    <property type="entry name" value="C2 DOMAIN-CONTAINING PROTEIN 3"/>
    <property type="match status" value="1"/>
</dbReference>
<feature type="compositionally biased region" description="Low complexity" evidence="1">
    <location>
        <begin position="123"/>
        <end position="134"/>
    </location>
</feature>
<sequence>MQISEDTEAGPAYSDEDYEEDIIEPRTLNEITTVTDKTSPWSSFISDTSEIISPQPDEVQREGPSCPSPGPFCREELTVKNSFLSSPERAVNSHLPRQGSPSQSLVACEDEASKAKNKEPESEAPAENEPATSELSDSADSFKKLPVNLASQSRRENHKGPPINSSDIRQRQMTTGSETSTKRSLLLPEPIVVPNFFLPPQQLEASLRMLSLSATLPPAATTYQDKSEATTGALSHRPCGPRPDSFPPNLPEEETRRIARIFSSQYSQED</sequence>
<feature type="compositionally biased region" description="Polar residues" evidence="1">
    <location>
        <begin position="222"/>
        <end position="233"/>
    </location>
</feature>
<dbReference type="EMBL" id="JASSZA010000004">
    <property type="protein sequence ID" value="KAK2113277.1"/>
    <property type="molecule type" value="Genomic_DNA"/>
</dbReference>
<reference evidence="2 3" key="1">
    <citation type="submission" date="2023-05" db="EMBL/GenBank/DDBJ databases">
        <title>B98-5 Cell Line De Novo Hybrid Assembly: An Optical Mapping Approach.</title>
        <authorList>
            <person name="Kananen K."/>
            <person name="Auerbach J.A."/>
            <person name="Kautto E."/>
            <person name="Blachly J.S."/>
        </authorList>
    </citation>
    <scope>NUCLEOTIDE SEQUENCE [LARGE SCALE GENOMIC DNA]</scope>
    <source>
        <strain evidence="2">B95-8</strain>
        <tissue evidence="2">Cell line</tissue>
    </source>
</reference>
<comment type="caution">
    <text evidence="2">The sequence shown here is derived from an EMBL/GenBank/DDBJ whole genome shotgun (WGS) entry which is preliminary data.</text>
</comment>
<feature type="compositionally biased region" description="Acidic residues" evidence="1">
    <location>
        <begin position="1"/>
        <end position="22"/>
    </location>
</feature>
<protein>
    <submittedName>
        <fullName evidence="2">C2 domain-containing protein 3</fullName>
    </submittedName>
</protein>
<evidence type="ECO:0000256" key="1">
    <source>
        <dbReference type="SAM" id="MobiDB-lite"/>
    </source>
</evidence>
<feature type="compositionally biased region" description="Basic and acidic residues" evidence="1">
    <location>
        <begin position="111"/>
        <end position="121"/>
    </location>
</feature>
<dbReference type="PANTHER" id="PTHR21254">
    <property type="entry name" value="C2 DOMAIN-CONTAINING PROTEIN 3"/>
    <property type="match status" value="1"/>
</dbReference>
<feature type="region of interest" description="Disordered" evidence="1">
    <location>
        <begin position="38"/>
        <end position="73"/>
    </location>
</feature>
<proteinExistence type="predicted"/>
<feature type="compositionally biased region" description="Pro residues" evidence="1">
    <location>
        <begin position="240"/>
        <end position="250"/>
    </location>
</feature>
<evidence type="ECO:0000313" key="2">
    <source>
        <dbReference type="EMBL" id="KAK2113277.1"/>
    </source>
</evidence>
<feature type="region of interest" description="Disordered" evidence="1">
    <location>
        <begin position="88"/>
        <end position="185"/>
    </location>
</feature>
<feature type="compositionally biased region" description="Polar residues" evidence="1">
    <location>
        <begin position="38"/>
        <end position="52"/>
    </location>
</feature>
<keyword evidence="3" id="KW-1185">Reference proteome</keyword>
<feature type="region of interest" description="Disordered" evidence="1">
    <location>
        <begin position="222"/>
        <end position="251"/>
    </location>
</feature>
<feature type="region of interest" description="Disordered" evidence="1">
    <location>
        <begin position="1"/>
        <end position="26"/>
    </location>
</feature>
<accession>A0ABQ9VVC2</accession>
<evidence type="ECO:0000313" key="3">
    <source>
        <dbReference type="Proteomes" id="UP001266305"/>
    </source>
</evidence>
<organism evidence="2 3">
    <name type="scientific">Saguinus oedipus</name>
    <name type="common">Cotton-top tamarin</name>
    <name type="synonym">Oedipomidas oedipus</name>
    <dbReference type="NCBI Taxonomy" id="9490"/>
    <lineage>
        <taxon>Eukaryota</taxon>
        <taxon>Metazoa</taxon>
        <taxon>Chordata</taxon>
        <taxon>Craniata</taxon>
        <taxon>Vertebrata</taxon>
        <taxon>Euteleostomi</taxon>
        <taxon>Mammalia</taxon>
        <taxon>Eutheria</taxon>
        <taxon>Euarchontoglires</taxon>
        <taxon>Primates</taxon>
        <taxon>Haplorrhini</taxon>
        <taxon>Platyrrhini</taxon>
        <taxon>Cebidae</taxon>
        <taxon>Callitrichinae</taxon>
        <taxon>Saguinus</taxon>
    </lineage>
</organism>
<dbReference type="Proteomes" id="UP001266305">
    <property type="component" value="Unassembled WGS sequence"/>
</dbReference>